<reference evidence="9 10" key="1">
    <citation type="submission" date="2018-10" db="EMBL/GenBank/DDBJ databases">
        <title>Genomic Encyclopedia of Archaeal and Bacterial Type Strains, Phase II (KMG-II): from individual species to whole genera.</title>
        <authorList>
            <person name="Goeker M."/>
        </authorList>
    </citation>
    <scope>NUCLEOTIDE SEQUENCE [LARGE SCALE GENOMIC DNA]</scope>
    <source>
        <strain evidence="9 10">DSM 14954</strain>
    </source>
</reference>
<keyword evidence="10" id="KW-1185">Reference proteome</keyword>
<dbReference type="CDD" id="cd00616">
    <property type="entry name" value="AHBA_syn"/>
    <property type="match status" value="1"/>
</dbReference>
<dbReference type="Gene3D" id="3.90.1150.10">
    <property type="entry name" value="Aspartate Aminotransferase, domain 1"/>
    <property type="match status" value="1"/>
</dbReference>
<dbReference type="GO" id="GO:0000271">
    <property type="term" value="P:polysaccharide biosynthetic process"/>
    <property type="evidence" value="ECO:0007669"/>
    <property type="project" value="TreeGrafter"/>
</dbReference>
<dbReference type="PANTHER" id="PTHR30244:SF34">
    <property type="entry name" value="DTDP-4-AMINO-4,6-DIDEOXYGALACTOSE TRANSAMINASE"/>
    <property type="match status" value="1"/>
</dbReference>
<comment type="caution">
    <text evidence="9">The sequence shown here is derived from an EMBL/GenBank/DDBJ whole genome shotgun (WGS) entry which is preliminary data.</text>
</comment>
<dbReference type="InterPro" id="IPR015424">
    <property type="entry name" value="PyrdxlP-dep_Trfase"/>
</dbReference>
<dbReference type="GO" id="GO:0030170">
    <property type="term" value="F:pyridoxal phosphate binding"/>
    <property type="evidence" value="ECO:0007669"/>
    <property type="project" value="TreeGrafter"/>
</dbReference>
<feature type="active site" description="Proton acceptor" evidence="6">
    <location>
        <position position="181"/>
    </location>
</feature>
<dbReference type="InterPro" id="IPR000653">
    <property type="entry name" value="DegT/StrS_aminotransferase"/>
</dbReference>
<evidence type="ECO:0000256" key="1">
    <source>
        <dbReference type="ARBA" id="ARBA00001933"/>
    </source>
</evidence>
<name>A0A660LJ05_9ACTN</name>
<evidence type="ECO:0000256" key="6">
    <source>
        <dbReference type="PIRSR" id="PIRSR000390-1"/>
    </source>
</evidence>
<dbReference type="RefSeq" id="WP_121252809.1">
    <property type="nucleotide sequence ID" value="NZ_RBIL01000001.1"/>
</dbReference>
<dbReference type="Pfam" id="PF01041">
    <property type="entry name" value="DegT_DnrJ_EryC1"/>
    <property type="match status" value="1"/>
</dbReference>
<evidence type="ECO:0000256" key="8">
    <source>
        <dbReference type="RuleBase" id="RU004508"/>
    </source>
</evidence>
<evidence type="ECO:0000313" key="10">
    <source>
        <dbReference type="Proteomes" id="UP000278962"/>
    </source>
</evidence>
<comment type="similarity">
    <text evidence="5 8">Belongs to the DegT/DnrJ/EryC1 family.</text>
</comment>
<evidence type="ECO:0000256" key="2">
    <source>
        <dbReference type="ARBA" id="ARBA00022576"/>
    </source>
</evidence>
<dbReference type="PANTHER" id="PTHR30244">
    <property type="entry name" value="TRANSAMINASE"/>
    <property type="match status" value="1"/>
</dbReference>
<feature type="modified residue" description="N6-(pyridoxal phosphate)lysine" evidence="7">
    <location>
        <position position="181"/>
    </location>
</feature>
<dbReference type="Proteomes" id="UP000278962">
    <property type="component" value="Unassembled WGS sequence"/>
</dbReference>
<protein>
    <submittedName>
        <fullName evidence="9">Perosamine synthetase</fullName>
    </submittedName>
</protein>
<keyword evidence="3" id="KW-0808">Transferase</keyword>
<accession>A0A660LJ05</accession>
<dbReference type="InterPro" id="IPR015421">
    <property type="entry name" value="PyrdxlP-dep_Trfase_major"/>
</dbReference>
<evidence type="ECO:0000313" key="9">
    <source>
        <dbReference type="EMBL" id="RKQ94100.1"/>
    </source>
</evidence>
<dbReference type="OrthoDB" id="9804264at2"/>
<dbReference type="EMBL" id="RBIL01000001">
    <property type="protein sequence ID" value="RKQ94100.1"/>
    <property type="molecule type" value="Genomic_DNA"/>
</dbReference>
<dbReference type="FunFam" id="3.40.640.10:FF:000090">
    <property type="entry name" value="Pyridoxal phosphate-dependent aminotransferase"/>
    <property type="match status" value="1"/>
</dbReference>
<comment type="cofactor">
    <cofactor evidence="1">
        <name>pyridoxal 5'-phosphate</name>
        <dbReference type="ChEBI" id="CHEBI:597326"/>
    </cofactor>
</comment>
<evidence type="ECO:0000256" key="5">
    <source>
        <dbReference type="ARBA" id="ARBA00037999"/>
    </source>
</evidence>
<evidence type="ECO:0000256" key="7">
    <source>
        <dbReference type="PIRSR" id="PIRSR000390-2"/>
    </source>
</evidence>
<dbReference type="PIRSF" id="PIRSF000390">
    <property type="entry name" value="PLP_StrS"/>
    <property type="match status" value="1"/>
</dbReference>
<dbReference type="InterPro" id="IPR015422">
    <property type="entry name" value="PyrdxlP-dep_Trfase_small"/>
</dbReference>
<dbReference type="SUPFAM" id="SSF53383">
    <property type="entry name" value="PLP-dependent transferases"/>
    <property type="match status" value="1"/>
</dbReference>
<gene>
    <name evidence="9" type="ORF">C8N24_3977</name>
</gene>
<dbReference type="Gene3D" id="3.40.640.10">
    <property type="entry name" value="Type I PLP-dependent aspartate aminotransferase-like (Major domain)"/>
    <property type="match status" value="1"/>
</dbReference>
<sequence length="378" mass="41012">MQVPFSKPFLRGHEGARVAETIATGWVSQGPRVREFETAFAERVGALDAVATTNCTTALQLALYVLGVGPGDEVIVPSLSFIATANSVWQNGATPVFADVDPRTYNIDPQAIEPLITSRTKAIMPVHQLGLPADMDPILALAERHGLAVVEDAACAIGAEYRGRRIGSLGPLACFSLHPRKVITTGEGGMIAVNDPAIAARLRTLRQHAMDVSDLARHGAKDVIIESYPERGWNHRMTDMQATLGLCQLEDLEFIRDERRRLADRYTAALAGIPSIEPPFDPDYADRTWQSYAVRLVDGAPDRDTLMRLLLQDGVPTRRGVMAIHEEAAYADTQAVLPATEDVTRNTLMLPLFAGLTDAEQDHVIERLAAHVAAAVAA</sequence>
<organism evidence="9 10">
    <name type="scientific">Solirubrobacter pauli</name>
    <dbReference type="NCBI Taxonomy" id="166793"/>
    <lineage>
        <taxon>Bacteria</taxon>
        <taxon>Bacillati</taxon>
        <taxon>Actinomycetota</taxon>
        <taxon>Thermoleophilia</taxon>
        <taxon>Solirubrobacterales</taxon>
        <taxon>Solirubrobacteraceae</taxon>
        <taxon>Solirubrobacter</taxon>
    </lineage>
</organism>
<dbReference type="AlphaFoldDB" id="A0A660LJ05"/>
<evidence type="ECO:0000256" key="4">
    <source>
        <dbReference type="ARBA" id="ARBA00022898"/>
    </source>
</evidence>
<proteinExistence type="inferred from homology"/>
<keyword evidence="4 7" id="KW-0663">Pyridoxal phosphate</keyword>
<keyword evidence="2" id="KW-0032">Aminotransferase</keyword>
<evidence type="ECO:0000256" key="3">
    <source>
        <dbReference type="ARBA" id="ARBA00022679"/>
    </source>
</evidence>
<dbReference type="GO" id="GO:0008483">
    <property type="term" value="F:transaminase activity"/>
    <property type="evidence" value="ECO:0007669"/>
    <property type="project" value="UniProtKB-KW"/>
</dbReference>